<keyword evidence="5" id="KW-1185">Reference proteome</keyword>
<dbReference type="InParanoid" id="A0A6N7ERN8"/>
<dbReference type="PANTHER" id="PTHR21342:SF0">
    <property type="entry name" value="BIFUNCTIONAL NMN ADENYLYLTRANSFERASE_NUDIX HYDROLASE"/>
    <property type="match status" value="1"/>
</dbReference>
<keyword evidence="1" id="KW-0808">Transferase</keyword>
<keyword evidence="2" id="KW-0548">Nucleotidyltransferase</keyword>
<evidence type="ECO:0000256" key="1">
    <source>
        <dbReference type="ARBA" id="ARBA00022679"/>
    </source>
</evidence>
<dbReference type="SUPFAM" id="SSF55811">
    <property type="entry name" value="Nudix"/>
    <property type="match status" value="1"/>
</dbReference>
<dbReference type="Pfam" id="PF00293">
    <property type="entry name" value="NUDIX"/>
    <property type="match status" value="1"/>
</dbReference>
<sequence>MMTNFRYDYAIFIGRFQPFHQGHAFVCQRALSQAKKLIILVGSSGNARSLRNPFTFEERQQIINDSLPPELAKRVIIQPLLDYKYNDKAWTKAVSQQIKTRTNPTDHVALVGHNKDESTYYLALFPEWGFLEVGNLKDIHATDLRNRYFACENPAHFHHPAISATTQQWLQQFSLTDYYQSLQSTYHAIQAFKSEWQQTPYPVIFTTVDALVTYQGQALLIRRRNHPGKGLYALPGGFLDGDETLINGALRELFEETQITLNKKTLLARLKNHAVFDDPNRSVRGRTITYCYHFDLSDLEAIPSVCANDDAAETHWLPITTLKRDQFFEDHYFIIQFLLARTHTAEPTT</sequence>
<proteinExistence type="predicted"/>
<dbReference type="RefSeq" id="WP_152808133.1">
    <property type="nucleotide sequence ID" value="NZ_WHNW01000001.1"/>
</dbReference>
<dbReference type="InterPro" id="IPR014729">
    <property type="entry name" value="Rossmann-like_a/b/a_fold"/>
</dbReference>
<dbReference type="AlphaFoldDB" id="A0A6N7ERN8"/>
<evidence type="ECO:0000313" key="4">
    <source>
        <dbReference type="EMBL" id="MPV85152.1"/>
    </source>
</evidence>
<evidence type="ECO:0000313" key="5">
    <source>
        <dbReference type="Proteomes" id="UP000471298"/>
    </source>
</evidence>
<dbReference type="InterPro" id="IPR000086">
    <property type="entry name" value="NUDIX_hydrolase_dom"/>
</dbReference>
<dbReference type="PROSITE" id="PS51462">
    <property type="entry name" value="NUDIX"/>
    <property type="match status" value="1"/>
</dbReference>
<gene>
    <name evidence="4" type="ORF">GCU85_00195</name>
</gene>
<dbReference type="NCBIfam" id="TIGR00125">
    <property type="entry name" value="cyt_tran_rel"/>
    <property type="match status" value="1"/>
</dbReference>
<dbReference type="Gene3D" id="3.90.79.10">
    <property type="entry name" value="Nucleoside Triphosphate Pyrophosphohydrolase"/>
    <property type="match status" value="1"/>
</dbReference>
<accession>A0A6N7ERN8</accession>
<reference evidence="4 5" key="1">
    <citation type="submission" date="2019-10" db="EMBL/GenBank/DDBJ databases">
        <title>Cardiobacteriales fam. a chemoheterotrophic member of the order Cardiobacteriales, and proposal of Cardiobacteriales fam. nov.</title>
        <authorList>
            <person name="Wang C."/>
        </authorList>
    </citation>
    <scope>NUCLEOTIDE SEQUENCE [LARGE SCALE GENOMIC DNA]</scope>
    <source>
        <strain evidence="4 5">ML27</strain>
    </source>
</reference>
<dbReference type="InterPro" id="IPR004821">
    <property type="entry name" value="Cyt_trans-like"/>
</dbReference>
<dbReference type="EMBL" id="WHNW01000001">
    <property type="protein sequence ID" value="MPV85152.1"/>
    <property type="molecule type" value="Genomic_DNA"/>
</dbReference>
<dbReference type="GO" id="GO:0016779">
    <property type="term" value="F:nucleotidyltransferase activity"/>
    <property type="evidence" value="ECO:0007669"/>
    <property type="project" value="UniProtKB-KW"/>
</dbReference>
<dbReference type="SUPFAM" id="SSF52374">
    <property type="entry name" value="Nucleotidylyl transferase"/>
    <property type="match status" value="1"/>
</dbReference>
<feature type="domain" description="Nudix hydrolase" evidence="3">
    <location>
        <begin position="195"/>
        <end position="338"/>
    </location>
</feature>
<evidence type="ECO:0000256" key="2">
    <source>
        <dbReference type="ARBA" id="ARBA00022695"/>
    </source>
</evidence>
<dbReference type="Proteomes" id="UP000471298">
    <property type="component" value="Unassembled WGS sequence"/>
</dbReference>
<organism evidence="4 5">
    <name type="scientific">Ostreibacterium oceani</name>
    <dbReference type="NCBI Taxonomy" id="2654998"/>
    <lineage>
        <taxon>Bacteria</taxon>
        <taxon>Pseudomonadati</taxon>
        <taxon>Pseudomonadota</taxon>
        <taxon>Gammaproteobacteria</taxon>
        <taxon>Cardiobacteriales</taxon>
        <taxon>Ostreibacteriaceae</taxon>
        <taxon>Ostreibacterium</taxon>
    </lineage>
</organism>
<name>A0A6N7ERN8_9GAMM</name>
<dbReference type="InterPro" id="IPR015797">
    <property type="entry name" value="NUDIX_hydrolase-like_dom_sf"/>
</dbReference>
<dbReference type="Pfam" id="PF01467">
    <property type="entry name" value="CTP_transf_like"/>
    <property type="match status" value="1"/>
</dbReference>
<dbReference type="CDD" id="cd18873">
    <property type="entry name" value="NUDIX_NadM_like"/>
    <property type="match status" value="1"/>
</dbReference>
<evidence type="ECO:0000259" key="3">
    <source>
        <dbReference type="PROSITE" id="PS51462"/>
    </source>
</evidence>
<comment type="caution">
    <text evidence="4">The sequence shown here is derived from an EMBL/GenBank/DDBJ whole genome shotgun (WGS) entry which is preliminary data.</text>
</comment>
<protein>
    <submittedName>
        <fullName evidence="4">NUDIX domain-containing protein</fullName>
    </submittedName>
</protein>
<dbReference type="PANTHER" id="PTHR21342">
    <property type="entry name" value="PHOSPHOPANTETHEINE ADENYLYLTRANSFERASE"/>
    <property type="match status" value="1"/>
</dbReference>
<dbReference type="Gene3D" id="3.40.50.620">
    <property type="entry name" value="HUPs"/>
    <property type="match status" value="1"/>
</dbReference>